<keyword evidence="3" id="KW-0275">Fatty acid biosynthesis</keyword>
<dbReference type="SUPFAM" id="SSF51735">
    <property type="entry name" value="NAD(P)-binding Rossmann-fold domains"/>
    <property type="match status" value="1"/>
</dbReference>
<keyword evidence="6" id="KW-1185">Reference proteome</keyword>
<keyword evidence="3" id="KW-0444">Lipid biosynthesis</keyword>
<dbReference type="PRINTS" id="PR00081">
    <property type="entry name" value="GDHRDH"/>
</dbReference>
<comment type="function">
    <text evidence="3">Catalyzes the NADPH-dependent reduction of beta-ketoacyl-ACP substrates to beta-hydroxyacyl-ACP products, the first reductive step in the elongation cycle of fatty acid biosynthesis.</text>
</comment>
<dbReference type="EC" id="1.1.1.100" evidence="3"/>
<dbReference type="RefSeq" id="WP_273671811.1">
    <property type="nucleotide sequence ID" value="NZ_JAQQXR010000005.1"/>
</dbReference>
<dbReference type="SMART" id="SM00822">
    <property type="entry name" value="PKS_KR"/>
    <property type="match status" value="1"/>
</dbReference>
<reference evidence="5 6" key="1">
    <citation type="submission" date="2022-10" db="EMBL/GenBank/DDBJ databases">
        <title>Janthinobacterium sp. hw3 Genome sequencing.</title>
        <authorList>
            <person name="Park S."/>
        </authorList>
    </citation>
    <scope>NUCLEOTIDE SEQUENCE [LARGE SCALE GENOMIC DNA]</scope>
    <source>
        <strain evidence="6">hw3</strain>
    </source>
</reference>
<keyword evidence="3" id="KW-0443">Lipid metabolism</keyword>
<keyword evidence="2 3" id="KW-0560">Oxidoreductase</keyword>
<dbReference type="EMBL" id="JAQQXR010000005">
    <property type="protein sequence ID" value="MDC8758939.1"/>
    <property type="molecule type" value="Genomic_DNA"/>
</dbReference>
<dbReference type="NCBIfam" id="TIGR01830">
    <property type="entry name" value="3oxo_ACP_reduc"/>
    <property type="match status" value="1"/>
</dbReference>
<evidence type="ECO:0000256" key="2">
    <source>
        <dbReference type="ARBA" id="ARBA00023002"/>
    </source>
</evidence>
<sequence length="244" mass="25760">MKKTALVTGGSRGIGRAICIQLARQGYDVAFCYQSNSDAALAVSNELAQLGVRSYASRCDVSQMADAKRFFTAAQAELGDIEVLVNCAGIINDAPLVSLSEEAWHAVIDTNLTGTYNFCKLAAFAFMKMKRGSIINVSSIAGVTGNAGQTNYAASKAGINGFTKALSKELGPFGVRVNSLAPGFIDTDMTGHLHEAIEKKMLEKISLRRMGRADEVAHLAGFLAGDNASYITGQVIQVDGGIAL</sequence>
<dbReference type="NCBIfam" id="NF009466">
    <property type="entry name" value="PRK12826.1-2"/>
    <property type="match status" value="1"/>
</dbReference>
<feature type="domain" description="Ketoreductase" evidence="4">
    <location>
        <begin position="3"/>
        <end position="183"/>
    </location>
</feature>
<comment type="subunit">
    <text evidence="3">Homotetramer.</text>
</comment>
<comment type="caution">
    <text evidence="5">The sequence shown here is derived from an EMBL/GenBank/DDBJ whole genome shotgun (WGS) entry which is preliminary data.</text>
</comment>
<dbReference type="InterPro" id="IPR050259">
    <property type="entry name" value="SDR"/>
</dbReference>
<accession>A0ABT5K234</accession>
<gene>
    <name evidence="5" type="primary">fabG</name>
    <name evidence="5" type="ORF">OIK44_15265</name>
</gene>
<evidence type="ECO:0000256" key="1">
    <source>
        <dbReference type="ARBA" id="ARBA00006484"/>
    </source>
</evidence>
<dbReference type="Pfam" id="PF13561">
    <property type="entry name" value="adh_short_C2"/>
    <property type="match status" value="1"/>
</dbReference>
<dbReference type="GO" id="GO:0004316">
    <property type="term" value="F:3-oxoacyl-[acyl-carrier-protein] reductase (NADPH) activity"/>
    <property type="evidence" value="ECO:0007669"/>
    <property type="project" value="UniProtKB-EC"/>
</dbReference>
<dbReference type="InterPro" id="IPR036291">
    <property type="entry name" value="NAD(P)-bd_dom_sf"/>
</dbReference>
<dbReference type="PROSITE" id="PS00061">
    <property type="entry name" value="ADH_SHORT"/>
    <property type="match status" value="1"/>
</dbReference>
<evidence type="ECO:0000313" key="5">
    <source>
        <dbReference type="EMBL" id="MDC8758939.1"/>
    </source>
</evidence>
<protein>
    <recommendedName>
        <fullName evidence="3">3-oxoacyl-[acyl-carrier-protein] reductase</fullName>
        <ecNumber evidence="3">1.1.1.100</ecNumber>
    </recommendedName>
</protein>
<comment type="similarity">
    <text evidence="1 3">Belongs to the short-chain dehydrogenases/reductases (SDR) family.</text>
</comment>
<dbReference type="InterPro" id="IPR057326">
    <property type="entry name" value="KR_dom"/>
</dbReference>
<keyword evidence="3" id="KW-0521">NADP</keyword>
<evidence type="ECO:0000259" key="4">
    <source>
        <dbReference type="SMART" id="SM00822"/>
    </source>
</evidence>
<dbReference type="InterPro" id="IPR011284">
    <property type="entry name" value="3oxo_ACP_reduc"/>
</dbReference>
<dbReference type="Gene3D" id="3.40.50.720">
    <property type="entry name" value="NAD(P)-binding Rossmann-like Domain"/>
    <property type="match status" value="1"/>
</dbReference>
<evidence type="ECO:0000313" key="6">
    <source>
        <dbReference type="Proteomes" id="UP001221208"/>
    </source>
</evidence>
<dbReference type="InterPro" id="IPR020904">
    <property type="entry name" value="Sc_DH/Rdtase_CS"/>
</dbReference>
<name>A0ABT5K234_9BURK</name>
<comment type="catalytic activity">
    <reaction evidence="3">
        <text>a (3R)-hydroxyacyl-[ACP] + NADP(+) = a 3-oxoacyl-[ACP] + NADPH + H(+)</text>
        <dbReference type="Rhea" id="RHEA:17397"/>
        <dbReference type="Rhea" id="RHEA-COMP:9916"/>
        <dbReference type="Rhea" id="RHEA-COMP:9945"/>
        <dbReference type="ChEBI" id="CHEBI:15378"/>
        <dbReference type="ChEBI" id="CHEBI:57783"/>
        <dbReference type="ChEBI" id="CHEBI:58349"/>
        <dbReference type="ChEBI" id="CHEBI:78776"/>
        <dbReference type="ChEBI" id="CHEBI:78827"/>
        <dbReference type="EC" id="1.1.1.100"/>
    </reaction>
</comment>
<evidence type="ECO:0000256" key="3">
    <source>
        <dbReference type="RuleBase" id="RU366074"/>
    </source>
</evidence>
<organism evidence="5 6">
    <name type="scientific">Janthinobacterium fluminis</name>
    <dbReference type="NCBI Taxonomy" id="2987524"/>
    <lineage>
        <taxon>Bacteria</taxon>
        <taxon>Pseudomonadati</taxon>
        <taxon>Pseudomonadota</taxon>
        <taxon>Betaproteobacteria</taxon>
        <taxon>Burkholderiales</taxon>
        <taxon>Oxalobacteraceae</taxon>
        <taxon>Janthinobacterium</taxon>
    </lineage>
</organism>
<dbReference type="PRINTS" id="PR00080">
    <property type="entry name" value="SDRFAMILY"/>
</dbReference>
<dbReference type="PANTHER" id="PTHR42879:SF2">
    <property type="entry name" value="3-OXOACYL-[ACYL-CARRIER-PROTEIN] REDUCTASE FABG"/>
    <property type="match status" value="1"/>
</dbReference>
<keyword evidence="3" id="KW-0276">Fatty acid metabolism</keyword>
<proteinExistence type="inferred from homology"/>
<dbReference type="InterPro" id="IPR002347">
    <property type="entry name" value="SDR_fam"/>
</dbReference>
<dbReference type="PANTHER" id="PTHR42879">
    <property type="entry name" value="3-OXOACYL-(ACYL-CARRIER-PROTEIN) REDUCTASE"/>
    <property type="match status" value="1"/>
</dbReference>
<comment type="pathway">
    <text evidence="3">Lipid metabolism; fatty acid biosynthesis.</text>
</comment>
<dbReference type="Proteomes" id="UP001221208">
    <property type="component" value="Unassembled WGS sequence"/>
</dbReference>